<dbReference type="SUPFAM" id="SSF52768">
    <property type="entry name" value="Arginase/deacetylase"/>
    <property type="match status" value="1"/>
</dbReference>
<evidence type="ECO:0008006" key="3">
    <source>
        <dbReference type="Google" id="ProtNLM"/>
    </source>
</evidence>
<dbReference type="GO" id="GO:0004407">
    <property type="term" value="F:histone deacetylase activity"/>
    <property type="evidence" value="ECO:0007669"/>
    <property type="project" value="InterPro"/>
</dbReference>
<protein>
    <recommendedName>
        <fullName evidence="3">Histone deacetylase</fullName>
    </recommendedName>
</protein>
<dbReference type="Proteomes" id="UP001497623">
    <property type="component" value="Unassembled WGS sequence"/>
</dbReference>
<dbReference type="InterPro" id="IPR003084">
    <property type="entry name" value="HDAC_I/II"/>
</dbReference>
<keyword evidence="2" id="KW-1185">Reference proteome</keyword>
<accession>A0AAV2R7Q2</accession>
<dbReference type="Gene3D" id="3.40.800.20">
    <property type="entry name" value="Histone deacetylase domain"/>
    <property type="match status" value="1"/>
</dbReference>
<dbReference type="EMBL" id="CAXKWB010015305">
    <property type="protein sequence ID" value="CAL4113290.1"/>
    <property type="molecule type" value="Genomic_DNA"/>
</dbReference>
<dbReference type="AlphaFoldDB" id="A0AAV2R7Q2"/>
<dbReference type="PRINTS" id="PR01271">
    <property type="entry name" value="HISDACETLASE"/>
</dbReference>
<name>A0AAV2R7Q2_MEGNR</name>
<sequence>SFCRIKFEKNINMSSSNRAAVSYIADPLLLKCCDSIPIVKYRASMTHSLIHAYGLLEKMVMLPSVSATEEQVRKFHSEDYVTFLKEARSNAEEESEDEFGLGWQKQGDLGDYSLGPSVKSRTFRYLY</sequence>
<reference evidence="1 2" key="1">
    <citation type="submission" date="2024-05" db="EMBL/GenBank/DDBJ databases">
        <authorList>
            <person name="Wallberg A."/>
        </authorList>
    </citation>
    <scope>NUCLEOTIDE SEQUENCE [LARGE SCALE GENOMIC DNA]</scope>
</reference>
<gene>
    <name evidence="1" type="ORF">MNOR_LOCUS20089</name>
</gene>
<dbReference type="InterPro" id="IPR023696">
    <property type="entry name" value="Ureohydrolase_dom_sf"/>
</dbReference>
<comment type="caution">
    <text evidence="1">The sequence shown here is derived from an EMBL/GenBank/DDBJ whole genome shotgun (WGS) entry which is preliminary data.</text>
</comment>
<feature type="non-terminal residue" evidence="1">
    <location>
        <position position="1"/>
    </location>
</feature>
<evidence type="ECO:0000313" key="2">
    <source>
        <dbReference type="Proteomes" id="UP001497623"/>
    </source>
</evidence>
<organism evidence="1 2">
    <name type="scientific">Meganyctiphanes norvegica</name>
    <name type="common">Northern krill</name>
    <name type="synonym">Thysanopoda norvegica</name>
    <dbReference type="NCBI Taxonomy" id="48144"/>
    <lineage>
        <taxon>Eukaryota</taxon>
        <taxon>Metazoa</taxon>
        <taxon>Ecdysozoa</taxon>
        <taxon>Arthropoda</taxon>
        <taxon>Crustacea</taxon>
        <taxon>Multicrustacea</taxon>
        <taxon>Malacostraca</taxon>
        <taxon>Eumalacostraca</taxon>
        <taxon>Eucarida</taxon>
        <taxon>Euphausiacea</taxon>
        <taxon>Euphausiidae</taxon>
        <taxon>Meganyctiphanes</taxon>
    </lineage>
</organism>
<evidence type="ECO:0000313" key="1">
    <source>
        <dbReference type="EMBL" id="CAL4113290.1"/>
    </source>
</evidence>
<proteinExistence type="predicted"/>
<dbReference type="InterPro" id="IPR037138">
    <property type="entry name" value="His_deacetylse_dom_sf"/>
</dbReference>